<organism evidence="3 4">
    <name type="scientific">Actinomycetospora chlora</name>
    <dbReference type="NCBI Taxonomy" id="663608"/>
    <lineage>
        <taxon>Bacteria</taxon>
        <taxon>Bacillati</taxon>
        <taxon>Actinomycetota</taxon>
        <taxon>Actinomycetes</taxon>
        <taxon>Pseudonocardiales</taxon>
        <taxon>Pseudonocardiaceae</taxon>
        <taxon>Actinomycetospora</taxon>
    </lineage>
</organism>
<dbReference type="PIRSF" id="PIRSF000390">
    <property type="entry name" value="PLP_StrS"/>
    <property type="match status" value="1"/>
</dbReference>
<dbReference type="InterPro" id="IPR015422">
    <property type="entry name" value="PyrdxlP-dep_Trfase_small"/>
</dbReference>
<dbReference type="RefSeq" id="WP_345424298.1">
    <property type="nucleotide sequence ID" value="NZ_BAABHO010000076.1"/>
</dbReference>
<evidence type="ECO:0000256" key="1">
    <source>
        <dbReference type="ARBA" id="ARBA00001933"/>
    </source>
</evidence>
<dbReference type="InterPro" id="IPR000653">
    <property type="entry name" value="DegT/StrS_aminotransferase"/>
</dbReference>
<dbReference type="InterPro" id="IPR015424">
    <property type="entry name" value="PyrdxlP-dep_Trfase"/>
</dbReference>
<name>A0ABP9CJ80_9PSEU</name>
<protein>
    <submittedName>
        <fullName evidence="3">DegT/DnrJ/EryC1/StrS family aminotransferase</fullName>
    </submittedName>
</protein>
<keyword evidence="2" id="KW-0663">Pyridoxal phosphate</keyword>
<evidence type="ECO:0000256" key="2">
    <source>
        <dbReference type="RuleBase" id="RU004508"/>
    </source>
</evidence>
<dbReference type="PANTHER" id="PTHR30244">
    <property type="entry name" value="TRANSAMINASE"/>
    <property type="match status" value="1"/>
</dbReference>
<dbReference type="Proteomes" id="UP001500928">
    <property type="component" value="Unassembled WGS sequence"/>
</dbReference>
<dbReference type="PANTHER" id="PTHR30244:SF34">
    <property type="entry name" value="DTDP-4-AMINO-4,6-DIDEOXYGALACTOSE TRANSAMINASE"/>
    <property type="match status" value="1"/>
</dbReference>
<keyword evidence="3" id="KW-0808">Transferase</keyword>
<proteinExistence type="inferred from homology"/>
<comment type="cofactor">
    <cofactor evidence="1">
        <name>pyridoxal 5'-phosphate</name>
        <dbReference type="ChEBI" id="CHEBI:597326"/>
    </cofactor>
</comment>
<keyword evidence="4" id="KW-1185">Reference proteome</keyword>
<accession>A0ABP9CJ80</accession>
<dbReference type="Pfam" id="PF01041">
    <property type="entry name" value="DegT_DnrJ_EryC1"/>
    <property type="match status" value="1"/>
</dbReference>
<dbReference type="Gene3D" id="3.40.640.10">
    <property type="entry name" value="Type I PLP-dependent aspartate aminotransferase-like (Major domain)"/>
    <property type="match status" value="1"/>
</dbReference>
<dbReference type="InterPro" id="IPR015421">
    <property type="entry name" value="PyrdxlP-dep_Trfase_major"/>
</dbReference>
<dbReference type="GO" id="GO:0008483">
    <property type="term" value="F:transaminase activity"/>
    <property type="evidence" value="ECO:0007669"/>
    <property type="project" value="UniProtKB-KW"/>
</dbReference>
<comment type="similarity">
    <text evidence="2">Belongs to the DegT/DnrJ/EryC1 family.</text>
</comment>
<dbReference type="EMBL" id="BAABHO010000076">
    <property type="protein sequence ID" value="GAA4811672.1"/>
    <property type="molecule type" value="Genomic_DNA"/>
</dbReference>
<comment type="caution">
    <text evidence="3">The sequence shown here is derived from an EMBL/GenBank/DDBJ whole genome shotgun (WGS) entry which is preliminary data.</text>
</comment>
<dbReference type="SUPFAM" id="SSF53383">
    <property type="entry name" value="PLP-dependent transferases"/>
    <property type="match status" value="1"/>
</dbReference>
<reference evidence="4" key="1">
    <citation type="journal article" date="2019" name="Int. J. Syst. Evol. Microbiol.">
        <title>The Global Catalogue of Microorganisms (GCM) 10K type strain sequencing project: providing services to taxonomists for standard genome sequencing and annotation.</title>
        <authorList>
            <consortium name="The Broad Institute Genomics Platform"/>
            <consortium name="The Broad Institute Genome Sequencing Center for Infectious Disease"/>
            <person name="Wu L."/>
            <person name="Ma J."/>
        </authorList>
    </citation>
    <scope>NUCLEOTIDE SEQUENCE [LARGE SCALE GENOMIC DNA]</scope>
    <source>
        <strain evidence="4">JCM 17979</strain>
    </source>
</reference>
<evidence type="ECO:0000313" key="3">
    <source>
        <dbReference type="EMBL" id="GAA4811672.1"/>
    </source>
</evidence>
<gene>
    <name evidence="3" type="ORF">GCM10023200_56840</name>
</gene>
<keyword evidence="3" id="KW-0032">Aminotransferase</keyword>
<dbReference type="CDD" id="cd00616">
    <property type="entry name" value="AHBA_syn"/>
    <property type="match status" value="1"/>
</dbReference>
<evidence type="ECO:0000313" key="4">
    <source>
        <dbReference type="Proteomes" id="UP001500928"/>
    </source>
</evidence>
<sequence>MTGFALGPEVEESVLAVLRSGRLSAGPTVARLEDAFAHLCGTRHALAVNTGTAALEAALEAAGVGPGDEVVVPAFTFVATATAVLATGADVVVADVRPDDHTLDPAALAAAIGPRTRAVVVVHLFGRPADLGAIMPIVRRHGLHLVEDAAQAHGARAGDRAVGATGTGAFSFHATKNLAAGEGGMVTTDDDALADRVRVLRNQGMRAPYEHEVVGHNWRMTELAAAVLLPQLARYPEQVARRRAHAARLDELLDGVAGVELPESTPERESVWHRYVIRVDDRDAVAAHLRARGVETGVHYPRPVHEHDCCRGHPRVHARPAPVAEDLARRCLSLPVHPLLDDADLRTVATAVREAVGRRAGV</sequence>
<dbReference type="Gene3D" id="3.90.1150.10">
    <property type="entry name" value="Aspartate Aminotransferase, domain 1"/>
    <property type="match status" value="1"/>
</dbReference>